<dbReference type="EMBL" id="BARW01010553">
    <property type="protein sequence ID" value="GAI77691.1"/>
    <property type="molecule type" value="Genomic_DNA"/>
</dbReference>
<name>X1SEW0_9ZZZZ</name>
<evidence type="ECO:0000313" key="1">
    <source>
        <dbReference type="EMBL" id="GAI77691.1"/>
    </source>
</evidence>
<protein>
    <submittedName>
        <fullName evidence="1">Uncharacterized protein</fullName>
    </submittedName>
</protein>
<sequence>LIIGCLVGVVVFLDVRTYMDLQRRLREERGEEG</sequence>
<reference evidence="1" key="1">
    <citation type="journal article" date="2014" name="Front. Microbiol.">
        <title>High frequency of phylogenetically diverse reductive dehalogenase-homologous genes in deep subseafloor sedimentary metagenomes.</title>
        <authorList>
            <person name="Kawai M."/>
            <person name="Futagami T."/>
            <person name="Toyoda A."/>
            <person name="Takaki Y."/>
            <person name="Nishi S."/>
            <person name="Hori S."/>
            <person name="Arai W."/>
            <person name="Tsubouchi T."/>
            <person name="Morono Y."/>
            <person name="Uchiyama I."/>
            <person name="Ito T."/>
            <person name="Fujiyama A."/>
            <person name="Inagaki F."/>
            <person name="Takami H."/>
        </authorList>
    </citation>
    <scope>NUCLEOTIDE SEQUENCE</scope>
    <source>
        <strain evidence="1">Expedition CK06-06</strain>
    </source>
</reference>
<accession>X1SEW0</accession>
<dbReference type="AlphaFoldDB" id="X1SEW0"/>
<feature type="non-terminal residue" evidence="1">
    <location>
        <position position="1"/>
    </location>
</feature>
<gene>
    <name evidence="1" type="ORF">S12H4_20732</name>
</gene>
<comment type="caution">
    <text evidence="1">The sequence shown here is derived from an EMBL/GenBank/DDBJ whole genome shotgun (WGS) entry which is preliminary data.</text>
</comment>
<organism evidence="1">
    <name type="scientific">marine sediment metagenome</name>
    <dbReference type="NCBI Taxonomy" id="412755"/>
    <lineage>
        <taxon>unclassified sequences</taxon>
        <taxon>metagenomes</taxon>
        <taxon>ecological metagenomes</taxon>
    </lineage>
</organism>
<proteinExistence type="predicted"/>